<protein>
    <submittedName>
        <fullName evidence="1">Unnamed protein product</fullName>
    </submittedName>
</protein>
<proteinExistence type="predicted"/>
<dbReference type="EMBL" id="BSXT01002650">
    <property type="protein sequence ID" value="GMF50107.1"/>
    <property type="molecule type" value="Genomic_DNA"/>
</dbReference>
<dbReference type="Proteomes" id="UP001165121">
    <property type="component" value="Unassembled WGS sequence"/>
</dbReference>
<gene>
    <name evidence="1" type="ORF">Pfra01_001991700</name>
</gene>
<evidence type="ECO:0000313" key="2">
    <source>
        <dbReference type="Proteomes" id="UP001165121"/>
    </source>
</evidence>
<comment type="caution">
    <text evidence="1">The sequence shown here is derived from an EMBL/GenBank/DDBJ whole genome shotgun (WGS) entry which is preliminary data.</text>
</comment>
<evidence type="ECO:0000313" key="1">
    <source>
        <dbReference type="EMBL" id="GMF50107.1"/>
    </source>
</evidence>
<keyword evidence="2" id="KW-1185">Reference proteome</keyword>
<reference evidence="1" key="1">
    <citation type="submission" date="2023-04" db="EMBL/GenBank/DDBJ databases">
        <title>Phytophthora fragariaefolia NBRC 109709.</title>
        <authorList>
            <person name="Ichikawa N."/>
            <person name="Sato H."/>
            <person name="Tonouchi N."/>
        </authorList>
    </citation>
    <scope>NUCLEOTIDE SEQUENCE</scope>
    <source>
        <strain evidence="1">NBRC 109709</strain>
    </source>
</reference>
<sequence>MNSSEYSGPTTAPLHKISISSGLTPFSFLARYLRSSFIWAISTPSMSKDRMYGSLTALISYLELRLRIHARRIQLIQLKKKWDFGTRRININNKLAIG</sequence>
<name>A0A9W6Y1A3_9STRA</name>
<organism evidence="1 2">
    <name type="scientific">Phytophthora fragariaefolia</name>
    <dbReference type="NCBI Taxonomy" id="1490495"/>
    <lineage>
        <taxon>Eukaryota</taxon>
        <taxon>Sar</taxon>
        <taxon>Stramenopiles</taxon>
        <taxon>Oomycota</taxon>
        <taxon>Peronosporomycetes</taxon>
        <taxon>Peronosporales</taxon>
        <taxon>Peronosporaceae</taxon>
        <taxon>Phytophthora</taxon>
    </lineage>
</organism>
<dbReference type="AlphaFoldDB" id="A0A9W6Y1A3"/>
<accession>A0A9W6Y1A3</accession>